<dbReference type="OrthoDB" id="9876299at2759"/>
<protein>
    <recommendedName>
        <fullName evidence="5">NAD(P)-binding protein</fullName>
    </recommendedName>
</protein>
<dbReference type="RefSeq" id="XP_018128667.1">
    <property type="nucleotide sequence ID" value="XM_018276923.2"/>
</dbReference>
<dbReference type="CDD" id="cd05325">
    <property type="entry name" value="carb_red_sniffer_like_SDR_c"/>
    <property type="match status" value="1"/>
</dbReference>
<sequence>MPTWLITGSNRGLGLEFVTQLSQDAGNTIIATSRSLSPSNLAGLKALDGNAATLHILECDTSSPPSITALGDQVTALIGDTKIDYLLNNAGVNVASQQTGLTVTPEAILENMQTNVIGPAMIVQVLEKHLGRGGVVMNMTSGLGSMSDAKGAETTKCTAYSISKAGVNMLTLHQANALAERGVVVVCVDPGWVKTALGGEGAVMEKEDSIRGMLGVLRGLKAEDSGKFFAYDGKEKAW</sequence>
<evidence type="ECO:0000313" key="4">
    <source>
        <dbReference type="Proteomes" id="UP000091956"/>
    </source>
</evidence>
<evidence type="ECO:0000313" key="3">
    <source>
        <dbReference type="EMBL" id="OBT94934.1"/>
    </source>
</evidence>
<evidence type="ECO:0008006" key="5">
    <source>
        <dbReference type="Google" id="ProtNLM"/>
    </source>
</evidence>
<accession>A0A1B8GGI5</accession>
<dbReference type="InterPro" id="IPR002347">
    <property type="entry name" value="SDR_fam"/>
</dbReference>
<dbReference type="Gene3D" id="3.40.50.720">
    <property type="entry name" value="NAD(P)-binding Rossmann-like Domain"/>
    <property type="match status" value="1"/>
</dbReference>
<comment type="similarity">
    <text evidence="2">Belongs to the short-chain dehydrogenases/reductases (SDR) family.</text>
</comment>
<dbReference type="SUPFAM" id="SSF51735">
    <property type="entry name" value="NAD(P)-binding Rossmann-fold domains"/>
    <property type="match status" value="1"/>
</dbReference>
<gene>
    <name evidence="3" type="ORF">VE01_07488</name>
</gene>
<dbReference type="PRINTS" id="PR00080">
    <property type="entry name" value="SDRFAMILY"/>
</dbReference>
<dbReference type="InterPro" id="IPR036291">
    <property type="entry name" value="NAD(P)-bd_dom_sf"/>
</dbReference>
<dbReference type="GO" id="GO:0016616">
    <property type="term" value="F:oxidoreductase activity, acting on the CH-OH group of donors, NAD or NADP as acceptor"/>
    <property type="evidence" value="ECO:0007669"/>
    <property type="project" value="TreeGrafter"/>
</dbReference>
<dbReference type="PRINTS" id="PR00081">
    <property type="entry name" value="GDHRDH"/>
</dbReference>
<reference evidence="3 4" key="1">
    <citation type="submission" date="2016-03" db="EMBL/GenBank/DDBJ databases">
        <title>Comparative genomics of Pseudogymnoascus destructans, the fungus causing white-nose syndrome of bats.</title>
        <authorList>
            <person name="Palmer J.M."/>
            <person name="Drees K.P."/>
            <person name="Foster J.T."/>
            <person name="Lindner D.L."/>
        </authorList>
    </citation>
    <scope>NUCLEOTIDE SEQUENCE [LARGE SCALE GENOMIC DNA]</scope>
    <source>
        <strain evidence="3 4">UAMH 10579</strain>
    </source>
</reference>
<evidence type="ECO:0000256" key="2">
    <source>
        <dbReference type="RuleBase" id="RU000363"/>
    </source>
</evidence>
<dbReference type="EMBL" id="KV460239">
    <property type="protein sequence ID" value="OBT94934.1"/>
    <property type="molecule type" value="Genomic_DNA"/>
</dbReference>
<organism evidence="3 4">
    <name type="scientific">Pseudogymnoascus verrucosus</name>
    <dbReference type="NCBI Taxonomy" id="342668"/>
    <lineage>
        <taxon>Eukaryota</taxon>
        <taxon>Fungi</taxon>
        <taxon>Dikarya</taxon>
        <taxon>Ascomycota</taxon>
        <taxon>Pezizomycotina</taxon>
        <taxon>Leotiomycetes</taxon>
        <taxon>Thelebolales</taxon>
        <taxon>Thelebolaceae</taxon>
        <taxon>Pseudogymnoascus</taxon>
    </lineage>
</organism>
<dbReference type="AlphaFoldDB" id="A0A1B8GGI5"/>
<proteinExistence type="inferred from homology"/>
<keyword evidence="4" id="KW-1185">Reference proteome</keyword>
<dbReference type="InterPro" id="IPR052184">
    <property type="entry name" value="SDR_enzymes"/>
</dbReference>
<dbReference type="PROSITE" id="PS00061">
    <property type="entry name" value="ADH_SHORT"/>
    <property type="match status" value="1"/>
</dbReference>
<dbReference type="InterPro" id="IPR020904">
    <property type="entry name" value="Sc_DH/Rdtase_CS"/>
</dbReference>
<evidence type="ECO:0000256" key="1">
    <source>
        <dbReference type="ARBA" id="ARBA00022857"/>
    </source>
</evidence>
<dbReference type="GeneID" id="28840874"/>
<reference evidence="4" key="2">
    <citation type="journal article" date="2018" name="Nat. Commun.">
        <title>Extreme sensitivity to ultraviolet light in the fungal pathogen causing white-nose syndrome of bats.</title>
        <authorList>
            <person name="Palmer J.M."/>
            <person name="Drees K.P."/>
            <person name="Foster J.T."/>
            <person name="Lindner D.L."/>
        </authorList>
    </citation>
    <scope>NUCLEOTIDE SEQUENCE [LARGE SCALE GENOMIC DNA]</scope>
    <source>
        <strain evidence="4">UAMH 10579</strain>
    </source>
</reference>
<name>A0A1B8GGI5_9PEZI</name>
<dbReference type="Proteomes" id="UP000091956">
    <property type="component" value="Unassembled WGS sequence"/>
</dbReference>
<dbReference type="PANTHER" id="PTHR45458:SF1">
    <property type="entry name" value="SHORT CHAIN DEHYDROGENASE"/>
    <property type="match status" value="1"/>
</dbReference>
<keyword evidence="1" id="KW-0521">NADP</keyword>
<dbReference type="Pfam" id="PF00106">
    <property type="entry name" value="adh_short"/>
    <property type="match status" value="1"/>
</dbReference>
<dbReference type="PANTHER" id="PTHR45458">
    <property type="entry name" value="SHORT-CHAIN DEHYDROGENASE/REDUCTASE SDR"/>
    <property type="match status" value="1"/>
</dbReference>